<dbReference type="EMBL" id="AP018316">
    <property type="protein sequence ID" value="BAZ86343.1"/>
    <property type="molecule type" value="Genomic_DNA"/>
</dbReference>
<evidence type="ECO:0000259" key="1">
    <source>
        <dbReference type="Pfam" id="PF00345"/>
    </source>
</evidence>
<feature type="domain" description="Pili assembly chaperone N-terminal" evidence="1">
    <location>
        <begin position="42"/>
        <end position="157"/>
    </location>
</feature>
<dbReference type="InterPro" id="IPR050643">
    <property type="entry name" value="Periplasmic_pilus_chap"/>
</dbReference>
<evidence type="ECO:0000313" key="2">
    <source>
        <dbReference type="EMBL" id="BAZ86343.1"/>
    </source>
</evidence>
<dbReference type="Pfam" id="PF00345">
    <property type="entry name" value="PapD_N"/>
    <property type="match status" value="1"/>
</dbReference>
<accession>A0A1Z4V4I6</accession>
<dbReference type="PANTHER" id="PTHR30251">
    <property type="entry name" value="PILUS ASSEMBLY CHAPERONE"/>
    <property type="match status" value="1"/>
</dbReference>
<name>A0A1Z4V4I6_9CYAN</name>
<proteinExistence type="predicted"/>
<dbReference type="GO" id="GO:0071555">
    <property type="term" value="P:cell wall organization"/>
    <property type="evidence" value="ECO:0007669"/>
    <property type="project" value="InterPro"/>
</dbReference>
<gene>
    <name evidence="2" type="ORF">NIES806_25550</name>
</gene>
<dbReference type="Gene3D" id="2.60.40.10">
    <property type="entry name" value="Immunoglobulins"/>
    <property type="match status" value="1"/>
</dbReference>
<dbReference type="InterPro" id="IPR016147">
    <property type="entry name" value="Pili_assmbl_chaperone_N"/>
</dbReference>
<dbReference type="InterPro" id="IPR008962">
    <property type="entry name" value="PapD-like_sf"/>
</dbReference>
<dbReference type="InterPro" id="IPR013783">
    <property type="entry name" value="Ig-like_fold"/>
</dbReference>
<protein>
    <recommendedName>
        <fullName evidence="1">Pili assembly chaperone N-terminal domain-containing protein</fullName>
    </recommendedName>
</protein>
<dbReference type="GO" id="GO:0030288">
    <property type="term" value="C:outer membrane-bounded periplasmic space"/>
    <property type="evidence" value="ECO:0007669"/>
    <property type="project" value="InterPro"/>
</dbReference>
<dbReference type="RefSeq" id="WP_096667769.1">
    <property type="nucleotide sequence ID" value="NZ_AP018316.1"/>
</dbReference>
<sequence length="254" mass="28328">MKLSIRHFFIFIFFVVLSSISPALAFKLEPISKVFEPAGAGATQSYKIINDTSEQIAVELSMVKRKISLEGQESTEKADDDFLVYPSQIILPPQGVQSVRVTWLGNPNPEKELNYRIIAEQLPINLKDTQQSQSQAIAAGIKITFRYIGSVYIRPKNTQSKVILNGITHEKSKDGKDLLVITFDNQGTRRAVLSELNLNLTSDKGTQFTLKSEQLEGVNNGLILAGSQRRFSIPWPQQLPIGKVTGTFTFKDVE</sequence>
<dbReference type="AlphaFoldDB" id="A0A1Z4V4I6"/>
<organism evidence="2 3">
    <name type="scientific">Dolichospermum compactum NIES-806</name>
    <dbReference type="NCBI Taxonomy" id="1973481"/>
    <lineage>
        <taxon>Bacteria</taxon>
        <taxon>Bacillati</taxon>
        <taxon>Cyanobacteriota</taxon>
        <taxon>Cyanophyceae</taxon>
        <taxon>Nostocales</taxon>
        <taxon>Aphanizomenonaceae</taxon>
        <taxon>Dolichospermum</taxon>
        <taxon>Dolichospermum compactum</taxon>
    </lineage>
</organism>
<dbReference type="Proteomes" id="UP000218702">
    <property type="component" value="Chromosome"/>
</dbReference>
<reference evidence="2 3" key="1">
    <citation type="submission" date="2017-06" db="EMBL/GenBank/DDBJ databases">
        <title>Genome sequencing of cyanobaciteial culture collection at National Institute for Environmental Studies (NIES).</title>
        <authorList>
            <person name="Hirose Y."/>
            <person name="Shimura Y."/>
            <person name="Fujisawa T."/>
            <person name="Nakamura Y."/>
            <person name="Kawachi M."/>
        </authorList>
    </citation>
    <scope>NUCLEOTIDE SEQUENCE [LARGE SCALE GENOMIC DNA]</scope>
    <source>
        <strain evidence="2 3">NIES-806</strain>
    </source>
</reference>
<dbReference type="OrthoDB" id="369595at2"/>
<evidence type="ECO:0000313" key="3">
    <source>
        <dbReference type="Proteomes" id="UP000218702"/>
    </source>
</evidence>
<dbReference type="SUPFAM" id="SSF49354">
    <property type="entry name" value="PapD-like"/>
    <property type="match status" value="1"/>
</dbReference>
<keyword evidence="3" id="KW-1185">Reference proteome</keyword>
<dbReference type="KEGG" id="dcm:NIES806_25550"/>
<dbReference type="PANTHER" id="PTHR30251:SF4">
    <property type="entry name" value="SLR1668 PROTEIN"/>
    <property type="match status" value="1"/>
</dbReference>